<proteinExistence type="predicted"/>
<protein>
    <submittedName>
        <fullName evidence="1">Uncharacterized protein</fullName>
    </submittedName>
</protein>
<keyword evidence="2" id="KW-1185">Reference proteome</keyword>
<dbReference type="Proteomes" id="UP001058456">
    <property type="component" value="Segment"/>
</dbReference>
<reference evidence="1 2" key="1">
    <citation type="submission" date="2022-08" db="EMBL/GenBank/DDBJ databases">
        <title>Potential of phage cocktail in the treatment of multidrug-resistant Klebsiella pneumoniae pulmonary infection in mice.</title>
        <authorList>
            <person name="Gou Z."/>
            <person name="Lu S."/>
            <person name="Sun F."/>
            <person name="Xia P."/>
        </authorList>
    </citation>
    <scope>NUCLEOTIDE SEQUENCE [LARGE SCALE GENOMIC DNA]</scope>
</reference>
<sequence length="143" mass="16067">MNCIFYPIKKESRSSPLVGSIAKLSSVSTSNYAVLEETHQVQTLSNVVRIALTLSLTLFLNGDCTLTRNDEVVTVNNYTELSTCSFSWEEFRNQYRQTVDATNLTLQFDSGGSGNLCNVLELFIFDQIVVSIHRNNQSQFVQV</sequence>
<evidence type="ECO:0000313" key="2">
    <source>
        <dbReference type="Proteomes" id="UP001058456"/>
    </source>
</evidence>
<accession>A0A976SWB0</accession>
<organism evidence="1 2">
    <name type="scientific">Klebsiella phage GZ8</name>
    <dbReference type="NCBI Taxonomy" id="2972533"/>
    <lineage>
        <taxon>Viruses</taxon>
        <taxon>Duplodnaviria</taxon>
        <taxon>Heunggongvirae</taxon>
        <taxon>Uroviricota</taxon>
        <taxon>Caudoviricetes</taxon>
        <taxon>Demerecviridae</taxon>
        <taxon>Sugarlandvirus</taxon>
        <taxon>Sugarlandvirus GZ8</taxon>
    </lineage>
</organism>
<dbReference type="EMBL" id="OP171943">
    <property type="protein sequence ID" value="UVD42291.1"/>
    <property type="molecule type" value="Genomic_DNA"/>
</dbReference>
<evidence type="ECO:0000313" key="1">
    <source>
        <dbReference type="EMBL" id="UVD42291.1"/>
    </source>
</evidence>
<name>A0A976SWB0_9CAUD</name>